<evidence type="ECO:0000256" key="7">
    <source>
        <dbReference type="ARBA" id="ARBA00023136"/>
    </source>
</evidence>
<feature type="transmembrane region" description="Helical" evidence="8">
    <location>
        <begin position="64"/>
        <end position="83"/>
    </location>
</feature>
<keyword evidence="6 8" id="KW-1133">Transmembrane helix</keyword>
<dbReference type="RefSeq" id="NP_982579.2">
    <property type="nucleotide sequence ID" value="NM_207932.2"/>
</dbReference>
<feature type="transmembrane region" description="Helical" evidence="8">
    <location>
        <begin position="427"/>
        <end position="450"/>
    </location>
</feature>
<dbReference type="GO" id="GO:1902274">
    <property type="term" value="P:positive regulation of (R)-carnitine transmembrane transport"/>
    <property type="evidence" value="ECO:0007669"/>
    <property type="project" value="EnsemblFungi"/>
</dbReference>
<keyword evidence="5" id="KW-0029">Amino-acid transport</keyword>
<feature type="domain" description="Amino acid permease/ SLC12A" evidence="9">
    <location>
        <begin position="61"/>
        <end position="531"/>
    </location>
</feature>
<dbReference type="PANTHER" id="PTHR43341:SF15">
    <property type="entry name" value="GENERAL AMINO ACID PERMEASE AGP2"/>
    <property type="match status" value="1"/>
</dbReference>
<feature type="transmembrane region" description="Helical" evidence="8">
    <location>
        <begin position="95"/>
        <end position="118"/>
    </location>
</feature>
<evidence type="ECO:0000256" key="5">
    <source>
        <dbReference type="ARBA" id="ARBA00022970"/>
    </source>
</evidence>
<evidence type="ECO:0000256" key="1">
    <source>
        <dbReference type="ARBA" id="ARBA00004141"/>
    </source>
</evidence>
<feature type="transmembrane region" description="Helical" evidence="8">
    <location>
        <begin position="139"/>
        <end position="164"/>
    </location>
</feature>
<dbReference type="GO" id="GO:0000329">
    <property type="term" value="C:fungal-type vacuole membrane"/>
    <property type="evidence" value="ECO:0007669"/>
    <property type="project" value="EnsemblFungi"/>
</dbReference>
<dbReference type="Pfam" id="PF00324">
    <property type="entry name" value="AA_permease"/>
    <property type="match status" value="1"/>
</dbReference>
<dbReference type="GO" id="GO:0005789">
    <property type="term" value="C:endoplasmic reticulum membrane"/>
    <property type="evidence" value="ECO:0007669"/>
    <property type="project" value="EnsemblFungi"/>
</dbReference>
<name>Q75EP1_EREGS</name>
<feature type="transmembrane region" description="Helical" evidence="8">
    <location>
        <begin position="170"/>
        <end position="192"/>
    </location>
</feature>
<keyword evidence="3" id="KW-0813">Transport</keyword>
<keyword evidence="7 8" id="KW-0472">Membrane</keyword>
<dbReference type="GeneID" id="4618597"/>
<evidence type="ECO:0000256" key="2">
    <source>
        <dbReference type="ARBA" id="ARBA00006983"/>
    </source>
</evidence>
<dbReference type="PANTHER" id="PTHR43341">
    <property type="entry name" value="AMINO ACID PERMEASE"/>
    <property type="match status" value="1"/>
</dbReference>
<dbReference type="EMBL" id="AE016814">
    <property type="protein sequence ID" value="AAS50403.2"/>
    <property type="molecule type" value="Genomic_DNA"/>
</dbReference>
<feature type="transmembrane region" description="Helical" evidence="8">
    <location>
        <begin position="393"/>
        <end position="415"/>
    </location>
</feature>
<dbReference type="GO" id="GO:0003333">
    <property type="term" value="P:amino acid transmembrane transport"/>
    <property type="evidence" value="ECO:0000318"/>
    <property type="project" value="GO_Central"/>
</dbReference>
<evidence type="ECO:0000256" key="3">
    <source>
        <dbReference type="ARBA" id="ARBA00022448"/>
    </source>
</evidence>
<evidence type="ECO:0000256" key="4">
    <source>
        <dbReference type="ARBA" id="ARBA00022692"/>
    </source>
</evidence>
<dbReference type="Gene3D" id="1.20.1740.10">
    <property type="entry name" value="Amino acid/polyamine transporter I"/>
    <property type="match status" value="1"/>
</dbReference>
<feature type="transmembrane region" description="Helical" evidence="8">
    <location>
        <begin position="254"/>
        <end position="275"/>
    </location>
</feature>
<dbReference type="OMA" id="NTIIHYW"/>
<reference evidence="10 11" key="1">
    <citation type="journal article" date="2004" name="Science">
        <title>The Ashbya gossypii genome as a tool for mapping the ancient Saccharomyces cerevisiae genome.</title>
        <authorList>
            <person name="Dietrich F.S."/>
            <person name="Voegeli S."/>
            <person name="Brachat S."/>
            <person name="Lerch A."/>
            <person name="Gates K."/>
            <person name="Steiner S."/>
            <person name="Mohr C."/>
            <person name="Pohlmann R."/>
            <person name="Luedi P."/>
            <person name="Choi S."/>
            <person name="Wing R.A."/>
            <person name="Flavier A."/>
            <person name="Gaffney T.D."/>
            <person name="Philippsen P."/>
        </authorList>
    </citation>
    <scope>NUCLEOTIDE SEQUENCE [LARGE SCALE GENOMIC DNA]</scope>
    <source>
        <strain evidence="11">ATCC 10895 / CBS 109.51 / FGSC 9923 / NRRL Y-1056</strain>
    </source>
</reference>
<dbReference type="GO" id="GO:0005886">
    <property type="term" value="C:plasma membrane"/>
    <property type="evidence" value="ECO:0007669"/>
    <property type="project" value="EnsemblFungi"/>
</dbReference>
<dbReference type="InParanoid" id="Q75EP1"/>
<comment type="subcellular location">
    <subcellularLocation>
        <location evidence="1">Membrane</location>
        <topology evidence="1">Multi-pass membrane protein</topology>
    </subcellularLocation>
</comment>
<evidence type="ECO:0000256" key="8">
    <source>
        <dbReference type="SAM" id="Phobius"/>
    </source>
</evidence>
<comment type="similarity">
    <text evidence="2">Belongs to the amino acid-polyamine-organocation (APC) superfamily. YAT (TC 2.A.3.10) family.</text>
</comment>
<dbReference type="InterPro" id="IPR050524">
    <property type="entry name" value="APC_YAT"/>
</dbReference>
<feature type="transmembrane region" description="Helical" evidence="8">
    <location>
        <begin position="204"/>
        <end position="221"/>
    </location>
</feature>
<evidence type="ECO:0000256" key="6">
    <source>
        <dbReference type="ARBA" id="ARBA00022989"/>
    </source>
</evidence>
<sequence>MQECRPLLMKSTLPNDDRGVAIRRKDSWVPSEHSSEVGDEASSAGFAGKYHSTYRKLENRHVQLIGISGVIGTALFVSIGKALYRGGSVSLLLGFALWCVPILCITVSTAEMVCYLPLNSPFLRLASRCVNDSLTVMAGWNFWFLECVQIPFEIVAVNSIIHYWRDDYSAAITLVVQVMLYLLISLFAVRYYGEIEFWLASFKVLLAVGLFCFTFVTMVGGNPKRDRYGFRYIGEAPFKQYSPTMEPISSSAGYFQGFLACLIQASFTIAGPDYVSMIAGETKLPRKVLPVAFKQVFIRLTVLFLGGCLCVGIVCSANDPDLTAAINASRPGAGSSPYVIAMNHLGIKILPDIVNAALVTAAFSAGNAYTYCSSRSLYGLALDGYAPAIFKRCNRFGVPIYAVSVSVMWSVLSLLQLNSNSAVVLNWLISLITASQLINFGVLCVVYLYFRRAYLAQQDNLPELPFKSWWQPYTAYVGLTCVLLIVVVQGYTVFYSALWNVKDFLFCYLMVFIDIAIYLGYRYIWRRGKDAVIPPTEVDLTTGLLEIELHERHHGFERYSFFHVDD</sequence>
<feature type="transmembrane region" description="Helical" evidence="8">
    <location>
        <begin position="470"/>
        <end position="491"/>
    </location>
</feature>
<dbReference type="AlphaFoldDB" id="Q75EP1"/>
<dbReference type="PIRSF" id="PIRSF006060">
    <property type="entry name" value="AA_transporter"/>
    <property type="match status" value="1"/>
</dbReference>
<dbReference type="GO" id="GO:0016020">
    <property type="term" value="C:membrane"/>
    <property type="evidence" value="ECO:0000318"/>
    <property type="project" value="GO_Central"/>
</dbReference>
<dbReference type="InterPro" id="IPR004841">
    <property type="entry name" value="AA-permease/SLC12A_dom"/>
</dbReference>
<feature type="transmembrane region" description="Helical" evidence="8">
    <location>
        <begin position="296"/>
        <end position="314"/>
    </location>
</feature>
<dbReference type="FunFam" id="1.20.1740.10:FF:000006">
    <property type="entry name" value="General amino acid permease"/>
    <property type="match status" value="1"/>
</dbReference>
<keyword evidence="4 8" id="KW-0812">Transmembrane</keyword>
<dbReference type="GO" id="GO:0015171">
    <property type="term" value="F:amino acid transmembrane transporter activity"/>
    <property type="evidence" value="ECO:0000318"/>
    <property type="project" value="GO_Central"/>
</dbReference>
<dbReference type="eggNOG" id="KOG1286">
    <property type="taxonomic scope" value="Eukaryota"/>
</dbReference>
<organism evidence="10 11">
    <name type="scientific">Eremothecium gossypii (strain ATCC 10895 / CBS 109.51 / FGSC 9923 / NRRL Y-1056)</name>
    <name type="common">Yeast</name>
    <name type="synonym">Ashbya gossypii</name>
    <dbReference type="NCBI Taxonomy" id="284811"/>
    <lineage>
        <taxon>Eukaryota</taxon>
        <taxon>Fungi</taxon>
        <taxon>Dikarya</taxon>
        <taxon>Ascomycota</taxon>
        <taxon>Saccharomycotina</taxon>
        <taxon>Saccharomycetes</taxon>
        <taxon>Saccharomycetales</taxon>
        <taxon>Saccharomycetaceae</taxon>
        <taxon>Eremothecium</taxon>
    </lineage>
</organism>
<protein>
    <submittedName>
        <fullName evidence="10">AAR038Wp</fullName>
    </submittedName>
</protein>
<feature type="transmembrane region" description="Helical" evidence="8">
    <location>
        <begin position="503"/>
        <end position="521"/>
    </location>
</feature>
<dbReference type="FunCoup" id="Q75EP1">
    <property type="interactions" value="163"/>
</dbReference>
<reference evidence="11" key="2">
    <citation type="journal article" date="2013" name="G3 (Bethesda)">
        <title>Genomes of Ashbya fungi isolated from insects reveal four mating-type loci, numerous translocations, lack of transposons, and distinct gene duplications.</title>
        <authorList>
            <person name="Dietrich F.S."/>
            <person name="Voegeli S."/>
            <person name="Kuo S."/>
            <person name="Philippsen P."/>
        </authorList>
    </citation>
    <scope>GENOME REANNOTATION</scope>
    <source>
        <strain evidence="11">ATCC 10895 / CBS 109.51 / FGSC 9923 / NRRL Y-1056</strain>
    </source>
</reference>
<dbReference type="HOGENOM" id="CLU_007946_12_1_1"/>
<dbReference type="Proteomes" id="UP000000591">
    <property type="component" value="Chromosome I"/>
</dbReference>
<keyword evidence="11" id="KW-1185">Reference proteome</keyword>
<dbReference type="OrthoDB" id="10062876at2759"/>
<evidence type="ECO:0000313" key="10">
    <source>
        <dbReference type="EMBL" id="AAS50403.2"/>
    </source>
</evidence>
<dbReference type="KEGG" id="ago:AGOS_AAR038W"/>
<evidence type="ECO:0000259" key="9">
    <source>
        <dbReference type="Pfam" id="PF00324"/>
    </source>
</evidence>
<gene>
    <name evidence="10" type="ORF">AGOS_AAR038W</name>
</gene>
<dbReference type="GO" id="GO:1902269">
    <property type="term" value="P:positive regulation of polyamine transmembrane transport"/>
    <property type="evidence" value="ECO:0007669"/>
    <property type="project" value="EnsemblFungi"/>
</dbReference>
<accession>Q75EP1</accession>
<evidence type="ECO:0000313" key="11">
    <source>
        <dbReference type="Proteomes" id="UP000000591"/>
    </source>
</evidence>
<proteinExistence type="inferred from homology"/>